<organism evidence="5 6">
    <name type="scientific">Rhodococcoides kroppenstedtii</name>
    <dbReference type="NCBI Taxonomy" id="293050"/>
    <lineage>
        <taxon>Bacteria</taxon>
        <taxon>Bacillati</taxon>
        <taxon>Actinomycetota</taxon>
        <taxon>Actinomycetes</taxon>
        <taxon>Mycobacteriales</taxon>
        <taxon>Nocardiaceae</taxon>
        <taxon>Rhodococcoides</taxon>
    </lineage>
</organism>
<comment type="similarity">
    <text evidence="1">Belongs to the multicopper oxidase family.</text>
</comment>
<sequence length="624" mass="67712">MAERFSRRQVLRGLGVGAAAWAAASVVGVRSAGSPGGPLGSPLLFHSPELVPFRGTVSPPPVVTGPSLSISAVNSRHRFHPDLPEVDALAYRAGDVGPGYLGPTIEANADELLTLRYANELTFHPLGVDMDTSLHGVTESYRSAPPTSLHLHGGVTPPASDGHPEQVSLPGRSLVHGFPNGQEACHLWYHDHAMGITRVNVYSGLAGIYLLRDRWDTGRPDNPLGLPVGEFEMPLVLQEKIFRQNGTLSIRSTHIVPEGSWEGGAVGDVGLVNGAVWPDIPVARGLYRFRLVNAGSYSVWNLHFSNRMRFWIIGNDCGLLDAPVPVTHFRVAPGERYDLLVDFSLLDSGGSVELRNDEHPPFQAAIIGAVVMPLFCRFTVGSRGFTGPVPTALRGGRLRSPLPPLPVPEVVRTVTVSQPYALRNPPAIMTLNNLRFSDTDIEKPRAGTTERWDIVNVTPDPHPIHIHLVHFRTLGRTPLRTVEYQGAHVQPPVGVRWAPDPTPFLAGPSVPPEPWEAGWKDTVRSDGGTVTSVLVRFPTADELGFDPDALFDRPETLPSDHSGPTHADPEPPAHADHGIEHPAHNGVDHGSEHGAGGPLQGYVWHCHILDHEDHDMMLKYRVVS</sequence>
<dbReference type="PANTHER" id="PTHR48267">
    <property type="entry name" value="CUPREDOXIN SUPERFAMILY PROTEIN"/>
    <property type="match status" value="1"/>
</dbReference>
<proteinExistence type="inferred from homology"/>
<evidence type="ECO:0000256" key="1">
    <source>
        <dbReference type="ARBA" id="ARBA00010609"/>
    </source>
</evidence>
<dbReference type="InterPro" id="IPR011707">
    <property type="entry name" value="Cu-oxidase-like_N"/>
</dbReference>
<dbReference type="Pfam" id="PF07732">
    <property type="entry name" value="Cu-oxidase_3"/>
    <property type="match status" value="1"/>
</dbReference>
<dbReference type="Pfam" id="PF07731">
    <property type="entry name" value="Cu-oxidase_2"/>
    <property type="match status" value="1"/>
</dbReference>
<accession>A0A1I0UBT7</accession>
<dbReference type="EMBL" id="FOJN01000018">
    <property type="protein sequence ID" value="SFA61528.1"/>
    <property type="molecule type" value="Genomic_DNA"/>
</dbReference>
<feature type="compositionally biased region" description="Basic and acidic residues" evidence="2">
    <location>
        <begin position="567"/>
        <end position="592"/>
    </location>
</feature>
<dbReference type="GeneID" id="85487458"/>
<dbReference type="InterPro" id="IPR006311">
    <property type="entry name" value="TAT_signal"/>
</dbReference>
<name>A0A1I0UBT7_9NOCA</name>
<dbReference type="GO" id="GO:0051301">
    <property type="term" value="P:cell division"/>
    <property type="evidence" value="ECO:0007669"/>
    <property type="project" value="UniProtKB-KW"/>
</dbReference>
<dbReference type="Gene3D" id="2.60.40.420">
    <property type="entry name" value="Cupredoxins - blue copper proteins"/>
    <property type="match status" value="3"/>
</dbReference>
<dbReference type="RefSeq" id="WP_068365661.1">
    <property type="nucleotide sequence ID" value="NZ_FOJN01000018.1"/>
</dbReference>
<dbReference type="PANTHER" id="PTHR48267:SF1">
    <property type="entry name" value="BILIRUBIN OXIDASE"/>
    <property type="match status" value="1"/>
</dbReference>
<evidence type="ECO:0000259" key="4">
    <source>
        <dbReference type="Pfam" id="PF07732"/>
    </source>
</evidence>
<reference evidence="5 6" key="1">
    <citation type="submission" date="2016-10" db="EMBL/GenBank/DDBJ databases">
        <authorList>
            <person name="de Groot N.N."/>
        </authorList>
    </citation>
    <scope>NUCLEOTIDE SEQUENCE [LARGE SCALE GENOMIC DNA]</scope>
    <source>
        <strain evidence="5 6">DSM 44908</strain>
    </source>
</reference>
<feature type="region of interest" description="Disordered" evidence="2">
    <location>
        <begin position="546"/>
        <end position="594"/>
    </location>
</feature>
<feature type="domain" description="Plastocyanin-like" evidence="3">
    <location>
        <begin position="427"/>
        <end position="536"/>
    </location>
</feature>
<dbReference type="InterPro" id="IPR008972">
    <property type="entry name" value="Cupredoxin"/>
</dbReference>
<dbReference type="OrthoDB" id="345021at2"/>
<evidence type="ECO:0000259" key="3">
    <source>
        <dbReference type="Pfam" id="PF07731"/>
    </source>
</evidence>
<keyword evidence="5" id="KW-0131">Cell cycle</keyword>
<dbReference type="InterPro" id="IPR011706">
    <property type="entry name" value="Cu-oxidase_C"/>
</dbReference>
<keyword evidence="5" id="KW-0132">Cell division</keyword>
<dbReference type="PROSITE" id="PS51318">
    <property type="entry name" value="TAT"/>
    <property type="match status" value="1"/>
</dbReference>
<evidence type="ECO:0000313" key="5">
    <source>
        <dbReference type="EMBL" id="SFA61528.1"/>
    </source>
</evidence>
<dbReference type="AlphaFoldDB" id="A0A1I0UBT7"/>
<dbReference type="GO" id="GO:0005507">
    <property type="term" value="F:copper ion binding"/>
    <property type="evidence" value="ECO:0007669"/>
    <property type="project" value="InterPro"/>
</dbReference>
<dbReference type="Proteomes" id="UP000182054">
    <property type="component" value="Unassembled WGS sequence"/>
</dbReference>
<keyword evidence="5" id="KW-0167">Capsid protein</keyword>
<gene>
    <name evidence="5" type="ORF">SAMN05444374_11816</name>
</gene>
<dbReference type="InterPro" id="IPR045087">
    <property type="entry name" value="Cu-oxidase_fam"/>
</dbReference>
<keyword evidence="5" id="KW-0946">Virion</keyword>
<dbReference type="CDD" id="cd13844">
    <property type="entry name" value="CuRO_1_BOD_CotA_like"/>
    <property type="match status" value="1"/>
</dbReference>
<feature type="domain" description="Plastocyanin-like" evidence="4">
    <location>
        <begin position="146"/>
        <end position="214"/>
    </location>
</feature>
<dbReference type="SUPFAM" id="SSF49503">
    <property type="entry name" value="Cupredoxins"/>
    <property type="match status" value="3"/>
</dbReference>
<dbReference type="GO" id="GO:0016491">
    <property type="term" value="F:oxidoreductase activity"/>
    <property type="evidence" value="ECO:0007669"/>
    <property type="project" value="InterPro"/>
</dbReference>
<evidence type="ECO:0000313" key="6">
    <source>
        <dbReference type="Proteomes" id="UP000182054"/>
    </source>
</evidence>
<protein>
    <submittedName>
        <fullName evidence="5">Multicopper oxidase with three cupredoxin domains (Includes cell division protein FtsP and spore coat protein CotA)</fullName>
    </submittedName>
</protein>
<evidence type="ECO:0000256" key="2">
    <source>
        <dbReference type="SAM" id="MobiDB-lite"/>
    </source>
</evidence>